<evidence type="ECO:0000313" key="2">
    <source>
        <dbReference type="EMBL" id="EQB13061.1"/>
    </source>
</evidence>
<dbReference type="OrthoDB" id="5525831at2"/>
<dbReference type="SUPFAM" id="SSF53335">
    <property type="entry name" value="S-adenosyl-L-methionine-dependent methyltransferases"/>
    <property type="match status" value="1"/>
</dbReference>
<dbReference type="InterPro" id="IPR010342">
    <property type="entry name" value="DUF938"/>
</dbReference>
<dbReference type="Proteomes" id="UP000015531">
    <property type="component" value="Unassembled WGS sequence"/>
</dbReference>
<dbReference type="PANTHER" id="PTHR20974:SF0">
    <property type="entry name" value="UPF0585 PROTEIN CG18661"/>
    <property type="match status" value="1"/>
</dbReference>
<evidence type="ECO:0000256" key="1">
    <source>
        <dbReference type="SAM" id="MobiDB-lite"/>
    </source>
</evidence>
<dbReference type="InterPro" id="IPR029063">
    <property type="entry name" value="SAM-dependent_MTases_sf"/>
</dbReference>
<dbReference type="Pfam" id="PF06080">
    <property type="entry name" value="DUF938"/>
    <property type="match status" value="1"/>
</dbReference>
<accession>T0H9N9</accession>
<keyword evidence="3" id="KW-1185">Reference proteome</keyword>
<dbReference type="AlphaFoldDB" id="T0H9N9"/>
<dbReference type="eggNOG" id="COG0220">
    <property type="taxonomic scope" value="Bacteria"/>
</dbReference>
<dbReference type="Gene3D" id="3.40.50.150">
    <property type="entry name" value="Vaccinia Virus protein VP39"/>
    <property type="match status" value="1"/>
</dbReference>
<name>T0H9N9_9SPHN</name>
<comment type="caution">
    <text evidence="2">The sequence shown here is derived from an EMBL/GenBank/DDBJ whole genome shotgun (WGS) entry which is preliminary data.</text>
</comment>
<dbReference type="CDD" id="cd02440">
    <property type="entry name" value="AdoMet_MTases"/>
    <property type="match status" value="1"/>
</dbReference>
<feature type="region of interest" description="Disordered" evidence="1">
    <location>
        <begin position="1"/>
        <end position="24"/>
    </location>
</feature>
<gene>
    <name evidence="2" type="ORF">RLDS_17225</name>
</gene>
<sequence>MTIWVPGEAGAGGAEPCDPRRHAPATLRNRDDIVTKLRDMLPSSGLVLEVASGSGEHAVHFAAVFSELDWQPTDPDPTALASIAARRADAALPNLRLPLQLDASEASWPIDRADAVLCINMAHISPWDATVGLFTHAARLLPPGAPLILYGPWIRTDTPTAPSNLAFDADLRARDSRWGLRRAEDAGLLAERHGFGPCQLSAMPANNVMLLYRRTTASVSDLP</sequence>
<evidence type="ECO:0008006" key="4">
    <source>
        <dbReference type="Google" id="ProtNLM"/>
    </source>
</evidence>
<protein>
    <recommendedName>
        <fullName evidence="4">SAM-dependent methyltransferase</fullName>
    </recommendedName>
</protein>
<reference evidence="2 3" key="1">
    <citation type="journal article" date="2013" name="Genome Announc.">
        <title>Draft Genome Sequence of Sphingobium lactosutens Strain DS20T, Isolated from a Hexachlorocyclohexane Dumpsite.</title>
        <authorList>
            <person name="Kumar R."/>
            <person name="Dwivedi V."/>
            <person name="Negi V."/>
            <person name="Khurana J.P."/>
            <person name="Lal R."/>
        </authorList>
    </citation>
    <scope>NUCLEOTIDE SEQUENCE [LARGE SCALE GENOMIC DNA]</scope>
    <source>
        <strain evidence="2 3">DS20</strain>
    </source>
</reference>
<dbReference type="EMBL" id="ATDP01000098">
    <property type="protein sequence ID" value="EQB13061.1"/>
    <property type="molecule type" value="Genomic_DNA"/>
</dbReference>
<evidence type="ECO:0000313" key="3">
    <source>
        <dbReference type="Proteomes" id="UP000015531"/>
    </source>
</evidence>
<organism evidence="2 3">
    <name type="scientific">Sphingobium lactosutens DS20</name>
    <dbReference type="NCBI Taxonomy" id="1331060"/>
    <lineage>
        <taxon>Bacteria</taxon>
        <taxon>Pseudomonadati</taxon>
        <taxon>Pseudomonadota</taxon>
        <taxon>Alphaproteobacteria</taxon>
        <taxon>Sphingomonadales</taxon>
        <taxon>Sphingomonadaceae</taxon>
        <taxon>Sphingobium</taxon>
    </lineage>
</organism>
<proteinExistence type="predicted"/>
<dbReference type="PATRIC" id="fig|1331060.3.peg.3312"/>
<dbReference type="PANTHER" id="PTHR20974">
    <property type="entry name" value="UPF0585 PROTEIN CG18661"/>
    <property type="match status" value="1"/>
</dbReference>
<dbReference type="RefSeq" id="WP_021227041.1">
    <property type="nucleotide sequence ID" value="NZ_ATDP01000098.1"/>
</dbReference>